<evidence type="ECO:0000256" key="1">
    <source>
        <dbReference type="SAM" id="Phobius"/>
    </source>
</evidence>
<evidence type="ECO:0000313" key="2">
    <source>
        <dbReference type="EMBL" id="GGK31546.1"/>
    </source>
</evidence>
<evidence type="ECO:0000313" key="3">
    <source>
        <dbReference type="Proteomes" id="UP000662200"/>
    </source>
</evidence>
<proteinExistence type="predicted"/>
<accession>A0A8J3BQL2</accession>
<sequence length="188" mass="19957">MAIDKVILIGGAVLIVLLLVIVLVRPWGSSKKSPVSSASPTLSASLGANEAAAADKALKAYGDFNDTYEAAGADPEADIPLKGAGSPLNLQTSAWLAQMVQQGTVTKGRPKHDPKVVEVNVTTRPYFVKITDCYDNNGAKTVVKSSGKDMTAPNQLQRYLVNAKAEPYGKNDAQWLISTITAERKTPC</sequence>
<gene>
    <name evidence="2" type="ORF">GCM10010124_25430</name>
</gene>
<reference evidence="2" key="1">
    <citation type="journal article" date="2014" name="Int. J. Syst. Evol. Microbiol.">
        <title>Complete genome sequence of Corynebacterium casei LMG S-19264T (=DSM 44701T), isolated from a smear-ripened cheese.</title>
        <authorList>
            <consortium name="US DOE Joint Genome Institute (JGI-PGF)"/>
            <person name="Walter F."/>
            <person name="Albersmeier A."/>
            <person name="Kalinowski J."/>
            <person name="Ruckert C."/>
        </authorList>
    </citation>
    <scope>NUCLEOTIDE SEQUENCE</scope>
    <source>
        <strain evidence="2">JCM 3091</strain>
    </source>
</reference>
<name>A0A8J3BQL2_9ACTN</name>
<keyword evidence="1" id="KW-0472">Membrane</keyword>
<keyword evidence="3" id="KW-1185">Reference proteome</keyword>
<feature type="transmembrane region" description="Helical" evidence="1">
    <location>
        <begin position="6"/>
        <end position="24"/>
    </location>
</feature>
<protein>
    <submittedName>
        <fullName evidence="2">Uncharacterized protein</fullName>
    </submittedName>
</protein>
<dbReference type="Proteomes" id="UP000662200">
    <property type="component" value="Unassembled WGS sequence"/>
</dbReference>
<dbReference type="AlphaFoldDB" id="A0A8J3BQL2"/>
<reference evidence="2" key="2">
    <citation type="submission" date="2020-09" db="EMBL/GenBank/DDBJ databases">
        <authorList>
            <person name="Sun Q."/>
            <person name="Ohkuma M."/>
        </authorList>
    </citation>
    <scope>NUCLEOTIDE SEQUENCE</scope>
    <source>
        <strain evidence="2">JCM 3091</strain>
    </source>
</reference>
<keyword evidence="1" id="KW-1133">Transmembrane helix</keyword>
<dbReference type="RefSeq" id="WP_189114505.1">
    <property type="nucleotide sequence ID" value="NZ_BMQC01000008.1"/>
</dbReference>
<organism evidence="2 3">
    <name type="scientific">Pilimelia terevasa</name>
    <dbReference type="NCBI Taxonomy" id="53372"/>
    <lineage>
        <taxon>Bacteria</taxon>
        <taxon>Bacillati</taxon>
        <taxon>Actinomycetota</taxon>
        <taxon>Actinomycetes</taxon>
        <taxon>Micromonosporales</taxon>
        <taxon>Micromonosporaceae</taxon>
        <taxon>Pilimelia</taxon>
    </lineage>
</organism>
<keyword evidence="1" id="KW-0812">Transmembrane</keyword>
<comment type="caution">
    <text evidence="2">The sequence shown here is derived from an EMBL/GenBank/DDBJ whole genome shotgun (WGS) entry which is preliminary data.</text>
</comment>
<dbReference type="EMBL" id="BMQC01000008">
    <property type="protein sequence ID" value="GGK31546.1"/>
    <property type="molecule type" value="Genomic_DNA"/>
</dbReference>